<evidence type="ECO:0000259" key="2">
    <source>
        <dbReference type="PROSITE" id="PS50238"/>
    </source>
</evidence>
<gene>
    <name evidence="3" type="ORF">EIN_344170</name>
</gene>
<dbReference type="VEuPathDB" id="AmoebaDB:EIN_344170"/>
<evidence type="ECO:0000256" key="1">
    <source>
        <dbReference type="ARBA" id="ARBA00022468"/>
    </source>
</evidence>
<dbReference type="KEGG" id="eiv:EIN_344170"/>
<dbReference type="RefSeq" id="XP_004255258.1">
    <property type="nucleotide sequence ID" value="XM_004255210.1"/>
</dbReference>
<dbReference type="CDD" id="cd00159">
    <property type="entry name" value="RhoGAP"/>
    <property type="match status" value="1"/>
</dbReference>
<dbReference type="EMBL" id="KB206755">
    <property type="protein sequence ID" value="ELP88487.1"/>
    <property type="molecule type" value="Genomic_DNA"/>
</dbReference>
<dbReference type="PANTHER" id="PTHR23177:SF35">
    <property type="entry name" value="RHO GTPASE-ACTIVATING PROTEIN GACA"/>
    <property type="match status" value="1"/>
</dbReference>
<dbReference type="Proteomes" id="UP000014680">
    <property type="component" value="Unassembled WGS sequence"/>
</dbReference>
<dbReference type="PROSITE" id="PS50238">
    <property type="entry name" value="RHOGAP"/>
    <property type="match status" value="1"/>
</dbReference>
<keyword evidence="4" id="KW-1185">Reference proteome</keyword>
<dbReference type="SUPFAM" id="SSF48350">
    <property type="entry name" value="GTPase activation domain, GAP"/>
    <property type="match status" value="1"/>
</dbReference>
<dbReference type="InterPro" id="IPR000198">
    <property type="entry name" value="RhoGAP_dom"/>
</dbReference>
<proteinExistence type="predicted"/>
<evidence type="ECO:0000313" key="3">
    <source>
        <dbReference type="EMBL" id="ELP88487.1"/>
    </source>
</evidence>
<dbReference type="GeneID" id="14887515"/>
<name>A0A0A1U362_ENTIV</name>
<dbReference type="Gene3D" id="2.60.40.10">
    <property type="entry name" value="Immunoglobulins"/>
    <property type="match status" value="1"/>
</dbReference>
<keyword evidence="1" id="KW-0343">GTPase activation</keyword>
<protein>
    <submittedName>
        <fullName evidence="3">GTPase activating protein, putative</fullName>
    </submittedName>
</protein>
<dbReference type="Gene3D" id="1.10.555.10">
    <property type="entry name" value="Rho GTPase activation protein"/>
    <property type="match status" value="1"/>
</dbReference>
<dbReference type="AlphaFoldDB" id="A0A0A1U362"/>
<dbReference type="InterPro" id="IPR013783">
    <property type="entry name" value="Ig-like_fold"/>
</dbReference>
<dbReference type="Pfam" id="PF00620">
    <property type="entry name" value="RhoGAP"/>
    <property type="match status" value="1"/>
</dbReference>
<evidence type="ECO:0000313" key="4">
    <source>
        <dbReference type="Proteomes" id="UP000014680"/>
    </source>
</evidence>
<dbReference type="GO" id="GO:0005096">
    <property type="term" value="F:GTPase activator activity"/>
    <property type="evidence" value="ECO:0007669"/>
    <property type="project" value="UniProtKB-KW"/>
</dbReference>
<organism evidence="3 4">
    <name type="scientific">Entamoeba invadens IP1</name>
    <dbReference type="NCBI Taxonomy" id="370355"/>
    <lineage>
        <taxon>Eukaryota</taxon>
        <taxon>Amoebozoa</taxon>
        <taxon>Evosea</taxon>
        <taxon>Archamoebae</taxon>
        <taxon>Mastigamoebida</taxon>
        <taxon>Entamoebidae</taxon>
        <taxon>Entamoeba</taxon>
    </lineage>
</organism>
<accession>A0A0A1U362</accession>
<reference evidence="3 4" key="1">
    <citation type="submission" date="2012-10" db="EMBL/GenBank/DDBJ databases">
        <authorList>
            <person name="Zafar N."/>
            <person name="Inman J."/>
            <person name="Hall N."/>
            <person name="Lorenzi H."/>
            <person name="Caler E."/>
        </authorList>
    </citation>
    <scope>NUCLEOTIDE SEQUENCE [LARGE SCALE GENOMIC DNA]</scope>
    <source>
        <strain evidence="3 4">IP1</strain>
    </source>
</reference>
<feature type="domain" description="Rho-GAP" evidence="2">
    <location>
        <begin position="116"/>
        <end position="297"/>
    </location>
</feature>
<dbReference type="InterPro" id="IPR008936">
    <property type="entry name" value="Rho_GTPase_activation_prot"/>
</dbReference>
<dbReference type="InterPro" id="IPR044785">
    <property type="entry name" value="RopGAP1-5"/>
</dbReference>
<dbReference type="GO" id="GO:0007165">
    <property type="term" value="P:signal transduction"/>
    <property type="evidence" value="ECO:0007669"/>
    <property type="project" value="InterPro"/>
</dbReference>
<dbReference type="SMART" id="SM00324">
    <property type="entry name" value="RhoGAP"/>
    <property type="match status" value="1"/>
</dbReference>
<dbReference type="OMA" id="DPMALEI"/>
<sequence>MGGSKSKPINYAQINLSTKQIDLTYTTTSQPFTIQNDSETKIKYSVDDYTTADYTITFAPKSGQVSPHTPHRITVTVVFKQKVNVVVPFSMHIAAKSETFNVRLRGEDGVFGVDPSDLEWVTADDHHLPKPLSVLNENFMRLDGFRSEGVFRLAGQSFLMKEMKGAMNTSKGELVIEKDFSINEVANLIKLWFRELPTLCLNPLSSTQIQAPSIEECWNGYCTLPQMNRDLLDWLFALLIKVSKHKDENKMTLQNLAIVVAPNLYEANSRDQMEMMMMSQKAVQFVHNVLLHFEQTVQTV</sequence>
<dbReference type="PANTHER" id="PTHR23177">
    <property type="entry name" value="MKIAA1688 PROTEIN"/>
    <property type="match status" value="1"/>
</dbReference>
<dbReference type="OrthoDB" id="185175at2759"/>